<reference evidence="4" key="1">
    <citation type="journal article" date="2019" name="Int. J. Syst. Evol. Microbiol.">
        <title>The Global Catalogue of Microorganisms (GCM) 10K type strain sequencing project: providing services to taxonomists for standard genome sequencing and annotation.</title>
        <authorList>
            <consortium name="The Broad Institute Genomics Platform"/>
            <consortium name="The Broad Institute Genome Sequencing Center for Infectious Disease"/>
            <person name="Wu L."/>
            <person name="Ma J."/>
        </authorList>
    </citation>
    <scope>NUCLEOTIDE SEQUENCE [LARGE SCALE GENOMIC DNA]</scope>
    <source>
        <strain evidence="4">CGMCC 1.12806</strain>
    </source>
</reference>
<accession>A0ABQ1GTE9</accession>
<feature type="region of interest" description="Disordered" evidence="1">
    <location>
        <begin position="1"/>
        <end position="62"/>
    </location>
</feature>
<keyword evidence="4" id="KW-1185">Reference proteome</keyword>
<dbReference type="CDD" id="cd00093">
    <property type="entry name" value="HTH_XRE"/>
    <property type="match status" value="1"/>
</dbReference>
<name>A0ABQ1GTE9_9GAMM</name>
<evidence type="ECO:0000256" key="1">
    <source>
        <dbReference type="SAM" id="MobiDB-lite"/>
    </source>
</evidence>
<evidence type="ECO:0000259" key="2">
    <source>
        <dbReference type="PROSITE" id="PS50943"/>
    </source>
</evidence>
<dbReference type="PROSITE" id="PS50943">
    <property type="entry name" value="HTH_CROC1"/>
    <property type="match status" value="1"/>
</dbReference>
<organism evidence="3 4">
    <name type="scientific">Hafnia psychrotolerans</name>
    <dbReference type="NCBI Taxonomy" id="1477018"/>
    <lineage>
        <taxon>Bacteria</taxon>
        <taxon>Pseudomonadati</taxon>
        <taxon>Pseudomonadota</taxon>
        <taxon>Gammaproteobacteria</taxon>
        <taxon>Enterobacterales</taxon>
        <taxon>Hafniaceae</taxon>
        <taxon>Hafnia</taxon>
    </lineage>
</organism>
<dbReference type="InterPro" id="IPR010982">
    <property type="entry name" value="Lambda_DNA-bd_dom_sf"/>
</dbReference>
<feature type="domain" description="HTH cro/C1-type" evidence="2">
    <location>
        <begin position="87"/>
        <end position="142"/>
    </location>
</feature>
<dbReference type="EMBL" id="BMFZ01000006">
    <property type="protein sequence ID" value="GGA49190.1"/>
    <property type="molecule type" value="Genomic_DNA"/>
</dbReference>
<comment type="caution">
    <text evidence="3">The sequence shown here is derived from an EMBL/GenBank/DDBJ whole genome shotgun (WGS) entry which is preliminary data.</text>
</comment>
<protein>
    <submittedName>
        <fullName evidence="3">Transcriptional regulator</fullName>
    </submittedName>
</protein>
<dbReference type="RefSeq" id="WP_229746465.1">
    <property type="nucleotide sequence ID" value="NZ_BMFZ01000006.1"/>
</dbReference>
<dbReference type="InterPro" id="IPR001387">
    <property type="entry name" value="Cro/C1-type_HTH"/>
</dbReference>
<sequence>MKNQENMTNPVSETIKEIREKQNAMQNPASLQAIVPDKSGSPALADKPSRKRVSKTAKPASMQERQLAMNTIIRKLLLGDITQGQALKTLRSDVLGLQQDAFASMVTVSRKTLSEVENDRGNYTSEIINKLFKPFGLKVGLVPTSRHRLASIFKEGKPE</sequence>
<proteinExistence type="predicted"/>
<gene>
    <name evidence="3" type="ORF">GCM10011328_25600</name>
</gene>
<dbReference type="Gene3D" id="1.10.260.40">
    <property type="entry name" value="lambda repressor-like DNA-binding domains"/>
    <property type="match status" value="1"/>
</dbReference>
<dbReference type="SUPFAM" id="SSF47413">
    <property type="entry name" value="lambda repressor-like DNA-binding domains"/>
    <property type="match status" value="1"/>
</dbReference>
<dbReference type="Proteomes" id="UP000627464">
    <property type="component" value="Unassembled WGS sequence"/>
</dbReference>
<evidence type="ECO:0000313" key="4">
    <source>
        <dbReference type="Proteomes" id="UP000627464"/>
    </source>
</evidence>
<evidence type="ECO:0000313" key="3">
    <source>
        <dbReference type="EMBL" id="GGA49190.1"/>
    </source>
</evidence>
<feature type="compositionally biased region" description="Polar residues" evidence="1">
    <location>
        <begin position="1"/>
        <end position="12"/>
    </location>
</feature>